<accession>A0AAP0X2P8</accession>
<evidence type="ECO:0000313" key="3">
    <source>
        <dbReference type="Proteomes" id="UP001415857"/>
    </source>
</evidence>
<organism evidence="2 3">
    <name type="scientific">Liquidambar formosana</name>
    <name type="common">Formosan gum</name>
    <dbReference type="NCBI Taxonomy" id="63359"/>
    <lineage>
        <taxon>Eukaryota</taxon>
        <taxon>Viridiplantae</taxon>
        <taxon>Streptophyta</taxon>
        <taxon>Embryophyta</taxon>
        <taxon>Tracheophyta</taxon>
        <taxon>Spermatophyta</taxon>
        <taxon>Magnoliopsida</taxon>
        <taxon>eudicotyledons</taxon>
        <taxon>Gunneridae</taxon>
        <taxon>Pentapetalae</taxon>
        <taxon>Saxifragales</taxon>
        <taxon>Altingiaceae</taxon>
        <taxon>Liquidambar</taxon>
    </lineage>
</organism>
<proteinExistence type="predicted"/>
<dbReference type="EMBL" id="JBBPBK010000003">
    <property type="protein sequence ID" value="KAK9287752.1"/>
    <property type="molecule type" value="Genomic_DNA"/>
</dbReference>
<dbReference type="AlphaFoldDB" id="A0AAP0X2P8"/>
<reference evidence="2 3" key="1">
    <citation type="journal article" date="2024" name="Plant J.">
        <title>Genome sequences and population genomics reveal climatic adaptation and genomic divergence between two closely related sweetgum species.</title>
        <authorList>
            <person name="Xu W.Q."/>
            <person name="Ren C.Q."/>
            <person name="Zhang X.Y."/>
            <person name="Comes H.P."/>
            <person name="Liu X.H."/>
            <person name="Li Y.G."/>
            <person name="Kettle C.J."/>
            <person name="Jalonen R."/>
            <person name="Gaisberger H."/>
            <person name="Ma Y.Z."/>
            <person name="Qiu Y.X."/>
        </authorList>
    </citation>
    <scope>NUCLEOTIDE SEQUENCE [LARGE SCALE GENOMIC DNA]</scope>
    <source>
        <strain evidence="2">Hangzhou</strain>
    </source>
</reference>
<dbReference type="Proteomes" id="UP001415857">
    <property type="component" value="Unassembled WGS sequence"/>
</dbReference>
<protein>
    <submittedName>
        <fullName evidence="2">Uncharacterized protein</fullName>
    </submittedName>
</protein>
<gene>
    <name evidence="2" type="ORF">L1049_016192</name>
</gene>
<feature type="region of interest" description="Disordered" evidence="1">
    <location>
        <begin position="49"/>
        <end position="77"/>
    </location>
</feature>
<evidence type="ECO:0000313" key="2">
    <source>
        <dbReference type="EMBL" id="KAK9287752.1"/>
    </source>
</evidence>
<sequence length="77" mass="8627">MRAVGNNAQASIIALGVIARNKAPIQCTKWRAIPDDDKKTMWQEAKEELRRLESEEGDAPMTEDDRFEAVLGPERSA</sequence>
<evidence type="ECO:0000256" key="1">
    <source>
        <dbReference type="SAM" id="MobiDB-lite"/>
    </source>
</evidence>
<name>A0AAP0X2P8_LIQFO</name>
<keyword evidence="3" id="KW-1185">Reference proteome</keyword>
<comment type="caution">
    <text evidence="2">The sequence shown here is derived from an EMBL/GenBank/DDBJ whole genome shotgun (WGS) entry which is preliminary data.</text>
</comment>